<evidence type="ECO:0000313" key="3">
    <source>
        <dbReference type="Proteomes" id="UP000480684"/>
    </source>
</evidence>
<accession>A0A7C9QSS6</accession>
<gene>
    <name evidence="2" type="ORF">G4223_05725</name>
</gene>
<comment type="caution">
    <text evidence="2">The sequence shown here is derived from an EMBL/GenBank/DDBJ whole genome shotgun (WGS) entry which is preliminary data.</text>
</comment>
<evidence type="ECO:0000256" key="1">
    <source>
        <dbReference type="SAM" id="Phobius"/>
    </source>
</evidence>
<sequence length="390" mass="40877">MNATVLAYGFRPFFLLAPLAGAAAVLPLPMIWLGWGGMWGDLSIGAWHGHEQVFGFLSAALAGFLLTALPSWTGATPVTGRNLAGLCLLWLVGRIAFWLDPLLPPALVAAADILFLPALLVAVVPVLRRPGPKPWEFVAALAALAAVNAVFHLGRLGVVEVAPERAATVALNLFQVLIALALGRILPVVLRSAQIEAGRAPQVRLMPGRRHLAVTTLVLFTVAEAVVPGHAVTGWIALAAACAQVDRMRECHLAGALRRPQAALFYVAQGWMALGLALLGLSALGMPLDPAAARHALGLGAGATTALTVMSVVSLRHTARPFPLPAATWGPAALVSVATALRVAVPDLAPEAMAMAGVTIPMLLWLTAFGLWLRTFSPWLLRPRVDGCPG</sequence>
<feature type="transmembrane region" description="Helical" evidence="1">
    <location>
        <begin position="134"/>
        <end position="154"/>
    </location>
</feature>
<feature type="transmembrane region" description="Helical" evidence="1">
    <location>
        <begin position="263"/>
        <end position="284"/>
    </location>
</feature>
<feature type="transmembrane region" description="Helical" evidence="1">
    <location>
        <begin position="53"/>
        <end position="71"/>
    </location>
</feature>
<keyword evidence="3" id="KW-1185">Reference proteome</keyword>
<dbReference type="EMBL" id="JAAIYP010000032">
    <property type="protein sequence ID" value="NFV79604.1"/>
    <property type="molecule type" value="Genomic_DNA"/>
</dbReference>
<dbReference type="RefSeq" id="WP_163676289.1">
    <property type="nucleotide sequence ID" value="NZ_JAAIYP010000032.1"/>
</dbReference>
<feature type="transmembrane region" description="Helical" evidence="1">
    <location>
        <begin position="166"/>
        <end position="190"/>
    </location>
</feature>
<proteinExistence type="predicted"/>
<keyword evidence="1" id="KW-0472">Membrane</keyword>
<feature type="transmembrane region" description="Helical" evidence="1">
    <location>
        <begin position="352"/>
        <end position="373"/>
    </location>
</feature>
<organism evidence="2 3">
    <name type="scientific">Magnetospirillum aberrantis SpK</name>
    <dbReference type="NCBI Taxonomy" id="908842"/>
    <lineage>
        <taxon>Bacteria</taxon>
        <taxon>Pseudomonadati</taxon>
        <taxon>Pseudomonadota</taxon>
        <taxon>Alphaproteobacteria</taxon>
        <taxon>Rhodospirillales</taxon>
        <taxon>Rhodospirillaceae</taxon>
        <taxon>Magnetospirillum</taxon>
    </lineage>
</organism>
<feature type="transmembrane region" description="Helical" evidence="1">
    <location>
        <begin position="105"/>
        <end position="127"/>
    </location>
</feature>
<feature type="transmembrane region" description="Helical" evidence="1">
    <location>
        <begin position="12"/>
        <end position="33"/>
    </location>
</feature>
<keyword evidence="1" id="KW-1133">Transmembrane helix</keyword>
<dbReference type="AlphaFoldDB" id="A0A7C9QSS6"/>
<dbReference type="InterPro" id="IPR010266">
    <property type="entry name" value="NnrS"/>
</dbReference>
<keyword evidence="1" id="KW-0812">Transmembrane</keyword>
<evidence type="ECO:0000313" key="2">
    <source>
        <dbReference type="EMBL" id="NFV79604.1"/>
    </source>
</evidence>
<feature type="transmembrane region" description="Helical" evidence="1">
    <location>
        <begin position="83"/>
        <end position="99"/>
    </location>
</feature>
<reference evidence="2 3" key="1">
    <citation type="submission" date="2020-02" db="EMBL/GenBank/DDBJ databases">
        <authorList>
            <person name="Dziuba M."/>
            <person name="Kuznetsov B."/>
            <person name="Mardanov A."/>
            <person name="Ravin N."/>
            <person name="Grouzdev D."/>
        </authorList>
    </citation>
    <scope>NUCLEOTIDE SEQUENCE [LARGE SCALE GENOMIC DNA]</scope>
    <source>
        <strain evidence="2 3">SpK</strain>
    </source>
</reference>
<name>A0A7C9QSS6_9PROT</name>
<protein>
    <submittedName>
        <fullName evidence="2">NnrS family protein</fullName>
    </submittedName>
</protein>
<dbReference type="Proteomes" id="UP000480684">
    <property type="component" value="Unassembled WGS sequence"/>
</dbReference>
<dbReference type="Pfam" id="PF05940">
    <property type="entry name" value="NnrS"/>
    <property type="match status" value="1"/>
</dbReference>
<feature type="transmembrane region" description="Helical" evidence="1">
    <location>
        <begin position="327"/>
        <end position="345"/>
    </location>
</feature>
<feature type="transmembrane region" description="Helical" evidence="1">
    <location>
        <begin position="296"/>
        <end position="315"/>
    </location>
</feature>